<evidence type="ECO:0000259" key="2">
    <source>
        <dbReference type="Pfam" id="PF01523"/>
    </source>
</evidence>
<dbReference type="AlphaFoldDB" id="A0A1F7RTP5"/>
<dbReference type="InterPro" id="IPR047657">
    <property type="entry name" value="PmbA"/>
</dbReference>
<dbReference type="GO" id="GO:0005829">
    <property type="term" value="C:cytosol"/>
    <property type="evidence" value="ECO:0007669"/>
    <property type="project" value="TreeGrafter"/>
</dbReference>
<dbReference type="GO" id="GO:0006508">
    <property type="term" value="P:proteolysis"/>
    <property type="evidence" value="ECO:0007669"/>
    <property type="project" value="InterPro"/>
</dbReference>
<dbReference type="Gene3D" id="3.30.2290.10">
    <property type="entry name" value="PmbA/TldD superfamily"/>
    <property type="match status" value="1"/>
</dbReference>
<dbReference type="InterPro" id="IPR045569">
    <property type="entry name" value="Metalloprtase-TldD/E_C"/>
</dbReference>
<dbReference type="Proteomes" id="UP000178435">
    <property type="component" value="Unassembled WGS sequence"/>
</dbReference>
<name>A0A1F7RTP5_9BACT</name>
<dbReference type="InterPro" id="IPR002510">
    <property type="entry name" value="Metalloprtase-TldD/E_N"/>
</dbReference>
<feature type="domain" description="Metalloprotease TldD/E central" evidence="4">
    <location>
        <begin position="117"/>
        <end position="218"/>
    </location>
</feature>
<dbReference type="Pfam" id="PF01523">
    <property type="entry name" value="PmbA_TldD_1st"/>
    <property type="match status" value="1"/>
</dbReference>
<comment type="similarity">
    <text evidence="1">Belongs to the peptidase U62 family.</text>
</comment>
<evidence type="ECO:0000313" key="6">
    <source>
        <dbReference type="Proteomes" id="UP000178435"/>
    </source>
</evidence>
<evidence type="ECO:0000313" key="5">
    <source>
        <dbReference type="EMBL" id="OGL44935.1"/>
    </source>
</evidence>
<dbReference type="EMBL" id="MGDF01000119">
    <property type="protein sequence ID" value="OGL44935.1"/>
    <property type="molecule type" value="Genomic_DNA"/>
</dbReference>
<dbReference type="GO" id="GO:0008237">
    <property type="term" value="F:metallopeptidase activity"/>
    <property type="evidence" value="ECO:0007669"/>
    <property type="project" value="InterPro"/>
</dbReference>
<evidence type="ECO:0000259" key="4">
    <source>
        <dbReference type="Pfam" id="PF19290"/>
    </source>
</evidence>
<dbReference type="InterPro" id="IPR035068">
    <property type="entry name" value="TldD/PmbA_N"/>
</dbReference>
<protein>
    <recommendedName>
        <fullName evidence="7">TldD/PmbA family protein</fullName>
    </recommendedName>
</protein>
<dbReference type="InterPro" id="IPR036059">
    <property type="entry name" value="TldD/PmbA_sf"/>
</dbReference>
<reference evidence="5 6" key="1">
    <citation type="journal article" date="2016" name="Nat. Commun.">
        <title>Thousands of microbial genomes shed light on interconnected biogeochemical processes in an aquifer system.</title>
        <authorList>
            <person name="Anantharaman K."/>
            <person name="Brown C.T."/>
            <person name="Hug L.A."/>
            <person name="Sharon I."/>
            <person name="Castelle C.J."/>
            <person name="Probst A.J."/>
            <person name="Thomas B.C."/>
            <person name="Singh A."/>
            <person name="Wilkins M.J."/>
            <person name="Karaoz U."/>
            <person name="Brodie E.L."/>
            <person name="Williams K.H."/>
            <person name="Hubbard S.S."/>
            <person name="Banfield J.F."/>
        </authorList>
    </citation>
    <scope>NUCLEOTIDE SEQUENCE [LARGE SCALE GENOMIC DNA]</scope>
</reference>
<evidence type="ECO:0008006" key="7">
    <source>
        <dbReference type="Google" id="ProtNLM"/>
    </source>
</evidence>
<dbReference type="PANTHER" id="PTHR43421">
    <property type="entry name" value="METALLOPROTEASE PMBA"/>
    <property type="match status" value="1"/>
</dbReference>
<feature type="domain" description="Metalloprotease TldD/E C-terminal" evidence="3">
    <location>
        <begin position="225"/>
        <end position="444"/>
    </location>
</feature>
<dbReference type="SUPFAM" id="SSF111283">
    <property type="entry name" value="Putative modulator of DNA gyrase, PmbA/TldD"/>
    <property type="match status" value="1"/>
</dbReference>
<accession>A0A1F7RTP5</accession>
<gene>
    <name evidence="5" type="ORF">A2149_03280</name>
</gene>
<evidence type="ECO:0000256" key="1">
    <source>
        <dbReference type="ARBA" id="ARBA00005836"/>
    </source>
</evidence>
<comment type="caution">
    <text evidence="5">The sequence shown here is derived from an EMBL/GenBank/DDBJ whole genome shotgun (WGS) entry which is preliminary data.</text>
</comment>
<dbReference type="Pfam" id="PF19290">
    <property type="entry name" value="PmbA_TldD_2nd"/>
    <property type="match status" value="1"/>
</dbReference>
<proteinExistence type="inferred from homology"/>
<dbReference type="PANTHER" id="PTHR43421:SF1">
    <property type="entry name" value="METALLOPROTEASE PMBA"/>
    <property type="match status" value="1"/>
</dbReference>
<organism evidence="5 6">
    <name type="scientific">Candidatus Schekmanbacteria bacterium RBG_16_38_11</name>
    <dbReference type="NCBI Taxonomy" id="1817880"/>
    <lineage>
        <taxon>Bacteria</taxon>
        <taxon>Candidatus Schekmaniibacteriota</taxon>
    </lineage>
</organism>
<dbReference type="InterPro" id="IPR045570">
    <property type="entry name" value="Metalloprtase-TldD/E_cen_dom"/>
</dbReference>
<dbReference type="Pfam" id="PF19289">
    <property type="entry name" value="PmbA_TldD_3rd"/>
    <property type="match status" value="1"/>
</dbReference>
<sequence length="446" mass="49027">MKSIDFCREVLKEAQAKHVQETEVYMVSSTSTSIEIKDQKVDSFELAKDNGIGLRVIADGACGFSYSNDFSKKVIKNIIEKAISSAKNTTPDKFRSFPKPVKEYPEVNCLDKGLMKISVEEKIDKTKLIEKTARDFDKRIVNIRKCSYEDTLYEVVILNSHGLQYSNKGTHCSCSITLIAQENDIMETGWEMDFSRGFKNLDFEKVGREAAKRGIEMLGATHVETKRVPVLLDPYVGMEFLSIFASSLSADNVQKGKSMLGGKISEQVASPNITIIDDGILPEGIGSSPADGEGVPMQRTVLIQSGILKGFLYDLYTAKKDNTSSTGNGSRSGFKDTPHVGISNLYIEKGNFSQEKIISEIDEGFLIREVMGMHTANPISGDFSLGVSGLWIKGGKVSFPVRGVVLSGNILDLFKSIERVGADLRFFGRMGSPTLLVKEMNISGKG</sequence>
<feature type="domain" description="Metalloprotease TldD/E N-terminal" evidence="2">
    <location>
        <begin position="23"/>
        <end position="86"/>
    </location>
</feature>
<evidence type="ECO:0000259" key="3">
    <source>
        <dbReference type="Pfam" id="PF19289"/>
    </source>
</evidence>